<organism evidence="11">
    <name type="scientific">Sarcoptes scabiei</name>
    <name type="common">Itch mite</name>
    <name type="synonym">Acarus scabiei</name>
    <dbReference type="NCBI Taxonomy" id="52283"/>
    <lineage>
        <taxon>Eukaryota</taxon>
        <taxon>Metazoa</taxon>
        <taxon>Ecdysozoa</taxon>
        <taxon>Arthropoda</taxon>
        <taxon>Chelicerata</taxon>
        <taxon>Arachnida</taxon>
        <taxon>Acari</taxon>
        <taxon>Acariformes</taxon>
        <taxon>Sarcoptiformes</taxon>
        <taxon>Astigmata</taxon>
        <taxon>Psoroptidia</taxon>
        <taxon>Sarcoptoidea</taxon>
        <taxon>Sarcoptidae</taxon>
        <taxon>Sarcoptinae</taxon>
        <taxon>Sarcoptes</taxon>
    </lineage>
</organism>
<feature type="transmembrane region" description="Helical" evidence="8">
    <location>
        <begin position="789"/>
        <end position="814"/>
    </location>
</feature>
<evidence type="ECO:0000256" key="2">
    <source>
        <dbReference type="ARBA" id="ARBA00022692"/>
    </source>
</evidence>
<dbReference type="PROSITE" id="PS00211">
    <property type="entry name" value="ABC_TRANSPORTER_1"/>
    <property type="match status" value="1"/>
</dbReference>
<dbReference type="EMBL" id="WVUK01000054">
    <property type="protein sequence ID" value="KAF7494000.1"/>
    <property type="molecule type" value="Genomic_DNA"/>
</dbReference>
<evidence type="ECO:0000256" key="6">
    <source>
        <dbReference type="ARBA" id="ARBA00023136"/>
    </source>
</evidence>
<accession>A0A834RCM5</accession>
<dbReference type="Gene3D" id="3.40.50.300">
    <property type="entry name" value="P-loop containing nucleotide triphosphate hydrolases"/>
    <property type="match status" value="1"/>
</dbReference>
<dbReference type="SMART" id="SM00382">
    <property type="entry name" value="AAA"/>
    <property type="match status" value="1"/>
</dbReference>
<evidence type="ECO:0000256" key="4">
    <source>
        <dbReference type="ARBA" id="ARBA00022840"/>
    </source>
</evidence>
<keyword evidence="6 8" id="KW-0472">Membrane</keyword>
<evidence type="ECO:0000259" key="9">
    <source>
        <dbReference type="PROSITE" id="PS50893"/>
    </source>
</evidence>
<dbReference type="InterPro" id="IPR003593">
    <property type="entry name" value="AAA+_ATPase"/>
</dbReference>
<evidence type="ECO:0000256" key="8">
    <source>
        <dbReference type="SAM" id="Phobius"/>
    </source>
</evidence>
<keyword evidence="5 8" id="KW-1133">Transmembrane helix</keyword>
<evidence type="ECO:0000313" key="11">
    <source>
        <dbReference type="EMBL" id="KAF7494000.1"/>
    </source>
</evidence>
<dbReference type="InterPro" id="IPR013525">
    <property type="entry name" value="ABC2_TM"/>
</dbReference>
<feature type="transmembrane region" description="Helical" evidence="8">
    <location>
        <begin position="731"/>
        <end position="751"/>
    </location>
</feature>
<comment type="subcellular location">
    <subcellularLocation>
        <location evidence="1">Membrane</location>
        <topology evidence="1">Multi-pass membrane protein</topology>
    </subcellularLocation>
</comment>
<feature type="region of interest" description="Disordered" evidence="7">
    <location>
        <begin position="357"/>
        <end position="384"/>
    </location>
</feature>
<keyword evidence="4" id="KW-0067">ATP-binding</keyword>
<dbReference type="SUPFAM" id="SSF52540">
    <property type="entry name" value="P-loop containing nucleoside triphosphate hydrolases"/>
    <property type="match status" value="1"/>
</dbReference>
<dbReference type="OrthoDB" id="6150516at2759"/>
<reference evidence="13" key="1">
    <citation type="journal article" date="2020" name="PLoS Negl. Trop. Dis.">
        <title>High-quality nuclear genome for Sarcoptes scabiei-A critical resource for a neglected parasite.</title>
        <authorList>
            <person name="Korhonen P.K."/>
            <person name="Gasser R.B."/>
            <person name="Ma G."/>
            <person name="Wang T."/>
            <person name="Stroehlein A.J."/>
            <person name="Young N.D."/>
            <person name="Ang C.S."/>
            <person name="Fernando D.D."/>
            <person name="Lu H.C."/>
            <person name="Taylor S."/>
            <person name="Reynolds S.L."/>
            <person name="Mofiz E."/>
            <person name="Najaraj S.H."/>
            <person name="Gowda H."/>
            <person name="Madugundu A."/>
            <person name="Renuse S."/>
            <person name="Holt D."/>
            <person name="Pandey A."/>
            <person name="Papenfuss A.T."/>
            <person name="Fischer K."/>
        </authorList>
    </citation>
    <scope>NUCLEOTIDE SEQUENCE [LARGE SCALE GENOMIC DNA]</scope>
</reference>
<dbReference type="GO" id="GO:0140359">
    <property type="term" value="F:ABC-type transporter activity"/>
    <property type="evidence" value="ECO:0007669"/>
    <property type="project" value="InterPro"/>
</dbReference>
<dbReference type="InterPro" id="IPR027417">
    <property type="entry name" value="P-loop_NTPase"/>
</dbReference>
<dbReference type="Proteomes" id="UP000070412">
    <property type="component" value="Unassembled WGS sequence"/>
</dbReference>
<feature type="transmembrane region" description="Helical" evidence="8">
    <location>
        <begin position="664"/>
        <end position="690"/>
    </location>
</feature>
<dbReference type="GO" id="GO:0016020">
    <property type="term" value="C:membrane"/>
    <property type="evidence" value="ECO:0007669"/>
    <property type="project" value="UniProtKB-SubCell"/>
</dbReference>
<dbReference type="EnsemblMetazoa" id="SSS_1259s_mrna">
    <property type="protein sequence ID" value="KAF7494000.1"/>
    <property type="gene ID" value="SSS_1259"/>
</dbReference>
<feature type="domain" description="ABC transmembrane type-2" evidence="10">
    <location>
        <begin position="578"/>
        <end position="814"/>
    </location>
</feature>
<evidence type="ECO:0000256" key="3">
    <source>
        <dbReference type="ARBA" id="ARBA00022741"/>
    </source>
</evidence>
<dbReference type="PROSITE" id="PS50893">
    <property type="entry name" value="ABC_TRANSPORTER_2"/>
    <property type="match status" value="1"/>
</dbReference>
<dbReference type="GO" id="GO:0016887">
    <property type="term" value="F:ATP hydrolysis activity"/>
    <property type="evidence" value="ECO:0007669"/>
    <property type="project" value="InterPro"/>
</dbReference>
<evidence type="ECO:0000313" key="13">
    <source>
        <dbReference type="Proteomes" id="UP000070412"/>
    </source>
</evidence>
<dbReference type="Pfam" id="PF12698">
    <property type="entry name" value="ABC2_membrane_3"/>
    <property type="match status" value="1"/>
</dbReference>
<keyword evidence="3" id="KW-0547">Nucleotide-binding</keyword>
<feature type="transmembrane region" description="Helical" evidence="8">
    <location>
        <begin position="702"/>
        <end position="724"/>
    </location>
</feature>
<proteinExistence type="predicted"/>
<evidence type="ECO:0000313" key="12">
    <source>
        <dbReference type="EnsemblMetazoa" id="KAF7494000.1"/>
    </source>
</evidence>
<keyword evidence="2 8" id="KW-0812">Transmembrane</keyword>
<evidence type="ECO:0000256" key="7">
    <source>
        <dbReference type="SAM" id="MobiDB-lite"/>
    </source>
</evidence>
<evidence type="ECO:0000256" key="1">
    <source>
        <dbReference type="ARBA" id="ARBA00004141"/>
    </source>
</evidence>
<dbReference type="PROSITE" id="PS51012">
    <property type="entry name" value="ABC_TM2"/>
    <property type="match status" value="1"/>
</dbReference>
<reference evidence="12" key="3">
    <citation type="submission" date="2022-06" db="UniProtKB">
        <authorList>
            <consortium name="EnsemblMetazoa"/>
        </authorList>
    </citation>
    <scope>IDENTIFICATION</scope>
</reference>
<name>A0A834RCM5_SARSC</name>
<dbReference type="InterPro" id="IPR003439">
    <property type="entry name" value="ABC_transporter-like_ATP-bd"/>
</dbReference>
<keyword evidence="13" id="KW-1185">Reference proteome</keyword>
<dbReference type="PANTHER" id="PTHR43038">
    <property type="entry name" value="ATP-BINDING CASSETTE, SUB-FAMILY H, MEMBER 1"/>
    <property type="match status" value="1"/>
</dbReference>
<dbReference type="PANTHER" id="PTHR43038:SF3">
    <property type="entry name" value="ABC TRANSPORTER G FAMILY MEMBER 20 ISOFORM X1"/>
    <property type="match status" value="1"/>
</dbReference>
<evidence type="ECO:0000259" key="10">
    <source>
        <dbReference type="PROSITE" id="PS51012"/>
    </source>
</evidence>
<protein>
    <submittedName>
        <fullName evidence="11">ABC transporter G family member 23</fullName>
    </submittedName>
</protein>
<feature type="transmembrane region" description="Helical" evidence="8">
    <location>
        <begin position="620"/>
        <end position="643"/>
    </location>
</feature>
<reference evidence="11" key="2">
    <citation type="submission" date="2020-01" db="EMBL/GenBank/DDBJ databases">
        <authorList>
            <person name="Korhonen P.K.K."/>
            <person name="Guangxu M.G."/>
            <person name="Wang T.W."/>
            <person name="Stroehlein A.J.S."/>
            <person name="Young N.D."/>
            <person name="Ang C.-S.A."/>
            <person name="Fernando D.W.F."/>
            <person name="Lu H.L."/>
            <person name="Taylor S.T."/>
            <person name="Ehtesham M.E.M."/>
            <person name="Najaraj S.H.N."/>
            <person name="Harsha G.H.G."/>
            <person name="Madugundu A.M."/>
            <person name="Renuse S.R."/>
            <person name="Holt D.H."/>
            <person name="Pandey A.P."/>
            <person name="Papenfuss A.P."/>
            <person name="Gasser R.B.G."/>
            <person name="Fischer K.F."/>
        </authorList>
    </citation>
    <scope>NUCLEOTIDE SEQUENCE</scope>
    <source>
        <strain evidence="11">SSS_KF_BRIS2020</strain>
    </source>
</reference>
<gene>
    <name evidence="11" type="ORF">SSS_1259</name>
</gene>
<dbReference type="InterPro" id="IPR017871">
    <property type="entry name" value="ABC_transporter-like_CS"/>
</dbReference>
<dbReference type="AlphaFoldDB" id="A0A834RCM5"/>
<dbReference type="Pfam" id="PF00005">
    <property type="entry name" value="ABC_tran"/>
    <property type="match status" value="1"/>
</dbReference>
<feature type="domain" description="ABC transporter" evidence="9">
    <location>
        <begin position="62"/>
        <end position="293"/>
    </location>
</feature>
<sequence>MHLKMFSTKKYSRYLEDQFDRQYYGARLKLKKFDTDEFQSLHSKIYPPFIDSSQEAHLVSCVEVRDLSFHYNPFNPILKSITIDVPRGKIYALLGASGCGKTTLLRMILGTLKPMSGTIKVFNETPGTKESNVPGSGVGYMPQDLALFMSFTVKETLTFYGHLYGMPIDMINYRIDHLVDLLNLPKKNRLVSQLSGGQQRRVSLAVTMIHMPPLLILDEPTVGVDSLLRLRIWNYLEDICRDRGTTVIITTHYTEEARNSFRVGFIDSGVVLAEDNPQRLLYKYNCDSLEDVFLELCLEKAKSNNIEIENEEKKNSNQIDGQEINNTINCKPIKEKNQLKLQNQIIIEEDTDRDDLVNNGDIKSDPNNNNNNNTDRCQIDDDGDQYSKSKKLSIEKIDDLESKLKLKQQQFSSPISMGFRAANNHHYLNTRRITALLEKNFILFKRNPSSIILLNLIPVLQMTLFCITFNRNPENIPIAVVNDENRTHSLSNKLFIENIDSKALKIKPYSNVEDAIKSVQTLHTHSVLTFQANFSRNFRRRFLKPESVTDKVIESSKIGFYPDTTHAVFHLYIYQHILEAFERFIKAIGVSMGYNPKYFGSPVDLMEPIYGRMDLKYFEFVAPGMIIALVHGMSMLMGSFSVVSERHSGYLERGMVAGIKASEILLSHLIFFIVPVFTQVVLCLFLTFYIFGNHSVGSLWEIFFITFITSVQGLVFGLTLSVICPTELASLLAVFILEAPFIFTSGVLWPLSSLPESVQKACLWNPITLPIQSTHYIMFRGWTLANIQVLFGLGTCLAYISIVLSIGFITFEIFK</sequence>
<dbReference type="GO" id="GO:0005524">
    <property type="term" value="F:ATP binding"/>
    <property type="evidence" value="ECO:0007669"/>
    <property type="project" value="UniProtKB-KW"/>
</dbReference>
<dbReference type="InterPro" id="IPR047817">
    <property type="entry name" value="ABC2_TM_bact-type"/>
</dbReference>
<evidence type="ECO:0000256" key="5">
    <source>
        <dbReference type="ARBA" id="ARBA00022989"/>
    </source>
</evidence>